<dbReference type="Pfam" id="PF06808">
    <property type="entry name" value="DctM"/>
    <property type="match status" value="1"/>
</dbReference>
<evidence type="ECO:0000313" key="4">
    <source>
        <dbReference type="EMBL" id="NDL56128.1"/>
    </source>
</evidence>
<feature type="transmembrane region" description="Helical" evidence="2">
    <location>
        <begin position="587"/>
        <end position="607"/>
    </location>
</feature>
<accession>A0A7K3M111</accession>
<feature type="transmembrane region" description="Helical" evidence="2">
    <location>
        <begin position="369"/>
        <end position="387"/>
    </location>
</feature>
<dbReference type="InterPro" id="IPR010656">
    <property type="entry name" value="DctM"/>
</dbReference>
<proteinExistence type="predicted"/>
<evidence type="ECO:0000313" key="5">
    <source>
        <dbReference type="Proteomes" id="UP000460435"/>
    </source>
</evidence>
<feature type="transmembrane region" description="Helical" evidence="2">
    <location>
        <begin position="327"/>
        <end position="348"/>
    </location>
</feature>
<feature type="transmembrane region" description="Helical" evidence="2">
    <location>
        <begin position="557"/>
        <end position="575"/>
    </location>
</feature>
<sequence>MVSEQATTAETTADPHAVDEQTREVLRQHDTASRYRTDLGPWKWVVGPLAIALTLFQLYTALYGARPTLVQGAIHVGAAMGLVFLLYPAHPNLGHRRGIQWYDAILAAAALAANLYIVVNYTRLTGTEVRILGFTDTDHIVAVVGILLILEGTRRCVGLPIVVIASAAILFGIFGKHMPVFSHGGYSWDAYATETFFTSRSVFGTPIQVSSTFIFLFLLFGVLLVKTNIGAFFNDLAYRATGRYSGGPAKAAVVASGAQGMVSGSSVANTVASGSFTIPMMKRAGFKPSFAAATEASASTGGQLMPPVMGAAAFIMAEYTGVPYNEIIVLALVPALLYFTGLFMGIHFEAKRQGIVGVDKSELPSLRSLAVRVDLLLPLVVIVGLLLSGRTPANAALFGIATAFALSFLRPSTRLSPLGIVRLLEAGARVALPVIAACATAGIVAGTVTATGLGGKLAGGILDLAFGHFPLVLIFTMLACLILGMGLPTTANYVVTATIAAPILLSEFDVPIIAAHLFVFYFGILADITPPVCLAAYAGSGIAGANPLKSGVTALRIAIVGFIIPFIFVLEPALLLQDTNVGEVLPVVVTALLGMLAVSSGLTGYLLRSASRLERILLVAAGIALVVPEWTAAIPALVVLLGIALVQHRTKNPRV</sequence>
<dbReference type="PANTHER" id="PTHR43849">
    <property type="entry name" value="BLL3936 PROTEIN"/>
    <property type="match status" value="1"/>
</dbReference>
<dbReference type="Proteomes" id="UP000460435">
    <property type="component" value="Unassembled WGS sequence"/>
</dbReference>
<feature type="transmembrane region" description="Helical" evidence="2">
    <location>
        <begin position="44"/>
        <end position="63"/>
    </location>
</feature>
<feature type="transmembrane region" description="Helical" evidence="2">
    <location>
        <begin position="157"/>
        <end position="175"/>
    </location>
</feature>
<feature type="transmembrane region" description="Helical" evidence="2">
    <location>
        <begin position="69"/>
        <end position="89"/>
    </location>
</feature>
<feature type="domain" description="TRAP C4-dicarboxylate transport system permease DctM subunit" evidence="3">
    <location>
        <begin position="144"/>
        <end position="579"/>
    </location>
</feature>
<evidence type="ECO:0000256" key="1">
    <source>
        <dbReference type="SAM" id="MobiDB-lite"/>
    </source>
</evidence>
<feature type="transmembrane region" description="Helical" evidence="2">
    <location>
        <begin position="430"/>
        <end position="453"/>
    </location>
</feature>
<feature type="transmembrane region" description="Helical" evidence="2">
    <location>
        <begin position="101"/>
        <end position="119"/>
    </location>
</feature>
<feature type="compositionally biased region" description="Polar residues" evidence="1">
    <location>
        <begin position="1"/>
        <end position="11"/>
    </location>
</feature>
<evidence type="ECO:0000256" key="2">
    <source>
        <dbReference type="SAM" id="Phobius"/>
    </source>
</evidence>
<dbReference type="PANTHER" id="PTHR43849:SF2">
    <property type="entry name" value="BLL3936 PROTEIN"/>
    <property type="match status" value="1"/>
</dbReference>
<dbReference type="AlphaFoldDB" id="A0A7K3M111"/>
<dbReference type="RefSeq" id="WP_162448756.1">
    <property type="nucleotide sequence ID" value="NZ_WLZY01000001.1"/>
</dbReference>
<gene>
    <name evidence="4" type="ORF">F7O44_03465</name>
</gene>
<feature type="transmembrane region" description="Helical" evidence="2">
    <location>
        <begin position="616"/>
        <end position="646"/>
    </location>
</feature>
<keyword evidence="2" id="KW-1133">Transmembrane helix</keyword>
<feature type="transmembrane region" description="Helical" evidence="2">
    <location>
        <begin position="465"/>
        <end position="487"/>
    </location>
</feature>
<feature type="transmembrane region" description="Helical" evidence="2">
    <location>
        <begin position="207"/>
        <end position="225"/>
    </location>
</feature>
<comment type="caution">
    <text evidence="4">The sequence shown here is derived from an EMBL/GenBank/DDBJ whole genome shotgun (WGS) entry which is preliminary data.</text>
</comment>
<dbReference type="EMBL" id="WLZY01000001">
    <property type="protein sequence ID" value="NDL56128.1"/>
    <property type="molecule type" value="Genomic_DNA"/>
</dbReference>
<dbReference type="InterPro" id="IPR011853">
    <property type="entry name" value="TRAP_DctM-Dct_fused"/>
</dbReference>
<feature type="transmembrane region" description="Helical" evidence="2">
    <location>
        <begin position="528"/>
        <end position="545"/>
    </location>
</feature>
<feature type="region of interest" description="Disordered" evidence="1">
    <location>
        <begin position="1"/>
        <end position="23"/>
    </location>
</feature>
<keyword evidence="5" id="KW-1185">Reference proteome</keyword>
<dbReference type="NCBIfam" id="TIGR02123">
    <property type="entry name" value="TRAP_fused"/>
    <property type="match status" value="1"/>
</dbReference>
<name>A0A7K3M111_9ACTN</name>
<keyword evidence="2" id="KW-0812">Transmembrane</keyword>
<protein>
    <submittedName>
        <fullName evidence="4">TRAP transporter fused permease subunit</fullName>
    </submittedName>
</protein>
<reference evidence="4 5" key="1">
    <citation type="submission" date="2019-11" db="EMBL/GenBank/DDBJ databases">
        <authorList>
            <person name="Li X.-J."/>
            <person name="Feng X.-M."/>
        </authorList>
    </citation>
    <scope>NUCLEOTIDE SEQUENCE [LARGE SCALE GENOMIC DNA]</scope>
    <source>
        <strain evidence="4 5">XMNu-373</strain>
    </source>
</reference>
<organism evidence="4 5">
    <name type="scientific">Phytoactinopolyspora mesophila</name>
    <dbReference type="NCBI Taxonomy" id="2650750"/>
    <lineage>
        <taxon>Bacteria</taxon>
        <taxon>Bacillati</taxon>
        <taxon>Actinomycetota</taxon>
        <taxon>Actinomycetes</taxon>
        <taxon>Jiangellales</taxon>
        <taxon>Jiangellaceae</taxon>
        <taxon>Phytoactinopolyspora</taxon>
    </lineage>
</organism>
<evidence type="ECO:0000259" key="3">
    <source>
        <dbReference type="Pfam" id="PF06808"/>
    </source>
</evidence>
<keyword evidence="2" id="KW-0472">Membrane</keyword>